<evidence type="ECO:0000313" key="5">
    <source>
        <dbReference type="EMBL" id="AMS41704.1"/>
    </source>
</evidence>
<evidence type="ECO:0000256" key="2">
    <source>
        <dbReference type="ARBA" id="ARBA00023125"/>
    </source>
</evidence>
<evidence type="ECO:0000259" key="4">
    <source>
        <dbReference type="PROSITE" id="PS50956"/>
    </source>
</evidence>
<dbReference type="InterPro" id="IPR036388">
    <property type="entry name" value="WH-like_DNA-bd_sf"/>
</dbReference>
<dbReference type="InterPro" id="IPR011008">
    <property type="entry name" value="Dimeric_a/b-barrel"/>
</dbReference>
<dbReference type="InterPro" id="IPR019887">
    <property type="entry name" value="Tscrpt_reg_AsnC/Lrp_C"/>
</dbReference>
<dbReference type="Gene3D" id="3.30.70.920">
    <property type="match status" value="1"/>
</dbReference>
<evidence type="ECO:0000313" key="7">
    <source>
        <dbReference type="Proteomes" id="UP000075755"/>
    </source>
</evidence>
<dbReference type="InterPro" id="IPR000485">
    <property type="entry name" value="AsnC-type_HTH_dom"/>
</dbReference>
<dbReference type="GO" id="GO:0005829">
    <property type="term" value="C:cytosol"/>
    <property type="evidence" value="ECO:0007669"/>
    <property type="project" value="TreeGrafter"/>
</dbReference>
<dbReference type="KEGG" id="aak:AA2016_2779"/>
<dbReference type="EMBL" id="CP015005">
    <property type="protein sequence ID" value="AMS41704.1"/>
    <property type="molecule type" value="Genomic_DNA"/>
</dbReference>
<dbReference type="Proteomes" id="UP000577697">
    <property type="component" value="Unassembled WGS sequence"/>
</dbReference>
<dbReference type="InterPro" id="IPR019888">
    <property type="entry name" value="Tscrpt_reg_AsnC-like"/>
</dbReference>
<dbReference type="InterPro" id="IPR011991">
    <property type="entry name" value="ArsR-like_HTH"/>
</dbReference>
<evidence type="ECO:0000256" key="1">
    <source>
        <dbReference type="ARBA" id="ARBA00023015"/>
    </source>
</evidence>
<dbReference type="EMBL" id="JACICB010000001">
    <property type="protein sequence ID" value="MBB3703947.1"/>
    <property type="molecule type" value="Genomic_DNA"/>
</dbReference>
<dbReference type="PROSITE" id="PS50956">
    <property type="entry name" value="HTH_ASNC_2"/>
    <property type="match status" value="1"/>
</dbReference>
<keyword evidence="1" id="KW-0805">Transcription regulation</keyword>
<dbReference type="Pfam" id="PF13412">
    <property type="entry name" value="HTH_24"/>
    <property type="match status" value="1"/>
</dbReference>
<evidence type="ECO:0000313" key="8">
    <source>
        <dbReference type="Proteomes" id="UP000577697"/>
    </source>
</evidence>
<keyword evidence="2" id="KW-0238">DNA-binding</keyword>
<accession>A0AAC8YPG0</accession>
<dbReference type="SMART" id="SM00344">
    <property type="entry name" value="HTH_ASNC"/>
    <property type="match status" value="1"/>
</dbReference>
<proteinExistence type="predicted"/>
<dbReference type="GO" id="GO:0043200">
    <property type="term" value="P:response to amino acid"/>
    <property type="evidence" value="ECO:0007669"/>
    <property type="project" value="TreeGrafter"/>
</dbReference>
<dbReference type="PANTHER" id="PTHR30154">
    <property type="entry name" value="LEUCINE-RESPONSIVE REGULATORY PROTEIN"/>
    <property type="match status" value="1"/>
</dbReference>
<dbReference type="GO" id="GO:0006355">
    <property type="term" value="P:regulation of DNA-templated transcription"/>
    <property type="evidence" value="ECO:0007669"/>
    <property type="project" value="UniProtKB-ARBA"/>
</dbReference>
<dbReference type="SUPFAM" id="SSF46785">
    <property type="entry name" value="Winged helix' DNA-binding domain"/>
    <property type="match status" value="1"/>
</dbReference>
<dbReference type="InterPro" id="IPR036390">
    <property type="entry name" value="WH_DNA-bd_sf"/>
</dbReference>
<name>A0AAC8YPG0_AMIAI</name>
<dbReference type="PANTHER" id="PTHR30154:SF34">
    <property type="entry name" value="TRANSCRIPTIONAL REGULATOR AZLB"/>
    <property type="match status" value="1"/>
</dbReference>
<keyword evidence="8" id="KW-1185">Reference proteome</keyword>
<evidence type="ECO:0000256" key="3">
    <source>
        <dbReference type="ARBA" id="ARBA00023163"/>
    </source>
</evidence>
<dbReference type="Pfam" id="PF01037">
    <property type="entry name" value="AsnC_trans_reg"/>
    <property type="match status" value="1"/>
</dbReference>
<feature type="domain" description="HTH asnC-type" evidence="4">
    <location>
        <begin position="14"/>
        <end position="75"/>
    </location>
</feature>
<dbReference type="Proteomes" id="UP000075755">
    <property type="component" value="Chromosome"/>
</dbReference>
<protein>
    <submittedName>
        <fullName evidence="6">Lrp/AsnC family leucine-responsive transcriptional regulator</fullName>
    </submittedName>
    <submittedName>
        <fullName evidence="5">Transcription regulator protein</fullName>
    </submittedName>
</protein>
<reference evidence="6 8" key="2">
    <citation type="submission" date="2020-08" db="EMBL/GenBank/DDBJ databases">
        <title>Genomic Encyclopedia of Type Strains, Phase IV (KMG-IV): sequencing the most valuable type-strain genomes for metagenomic binning, comparative biology and taxonomic classification.</title>
        <authorList>
            <person name="Goeker M."/>
        </authorList>
    </citation>
    <scope>NUCLEOTIDE SEQUENCE [LARGE SCALE GENOMIC DNA]</scope>
    <source>
        <strain evidence="6 8">DSM 10368</strain>
    </source>
</reference>
<dbReference type="RefSeq" id="WP_067960320.1">
    <property type="nucleotide sequence ID" value="NZ_CP015005.1"/>
</dbReference>
<organism evidence="5 7">
    <name type="scientific">Aminobacter aminovorans</name>
    <name type="common">Chelatobacter heintzii</name>
    <dbReference type="NCBI Taxonomy" id="83263"/>
    <lineage>
        <taxon>Bacteria</taxon>
        <taxon>Pseudomonadati</taxon>
        <taxon>Pseudomonadota</taxon>
        <taxon>Alphaproteobacteria</taxon>
        <taxon>Hyphomicrobiales</taxon>
        <taxon>Phyllobacteriaceae</taxon>
        <taxon>Aminobacter</taxon>
    </lineage>
</organism>
<dbReference type="Gene3D" id="1.10.10.10">
    <property type="entry name" value="Winged helix-like DNA-binding domain superfamily/Winged helix DNA-binding domain"/>
    <property type="match status" value="1"/>
</dbReference>
<dbReference type="CDD" id="cd00090">
    <property type="entry name" value="HTH_ARSR"/>
    <property type="match status" value="1"/>
</dbReference>
<dbReference type="SUPFAM" id="SSF54909">
    <property type="entry name" value="Dimeric alpha+beta barrel"/>
    <property type="match status" value="1"/>
</dbReference>
<gene>
    <name evidence="5" type="ORF">AA2016_2779</name>
    <name evidence="6" type="ORF">FHS67_000241</name>
</gene>
<reference evidence="5 7" key="1">
    <citation type="submission" date="2016-03" db="EMBL/GenBank/DDBJ databases">
        <title>Complete genome of Aminobacter aminovorans KCTC 2477.</title>
        <authorList>
            <person name="Kim K.M."/>
        </authorList>
    </citation>
    <scope>NUCLEOTIDE SEQUENCE [LARGE SCALE GENOMIC DNA]</scope>
    <source>
        <strain evidence="5 7">KCTC 2477</strain>
    </source>
</reference>
<dbReference type="GO" id="GO:0043565">
    <property type="term" value="F:sequence-specific DNA binding"/>
    <property type="evidence" value="ECO:0007669"/>
    <property type="project" value="InterPro"/>
</dbReference>
<evidence type="ECO:0000313" key="6">
    <source>
        <dbReference type="EMBL" id="MBB3703947.1"/>
    </source>
</evidence>
<dbReference type="PRINTS" id="PR00033">
    <property type="entry name" value="HTHASNC"/>
</dbReference>
<dbReference type="PROSITE" id="PS00519">
    <property type="entry name" value="HTH_ASNC_1"/>
    <property type="match status" value="1"/>
</dbReference>
<dbReference type="AlphaFoldDB" id="A0AAC8YPG0"/>
<keyword evidence="3" id="KW-0804">Transcription</keyword>
<dbReference type="InterPro" id="IPR019885">
    <property type="entry name" value="Tscrpt_reg_HTH_AsnC-type_CS"/>
</dbReference>
<sequence>MTGTQPNSRSAVPLDELDRRILAALQQDNRLSFAELAERVASSAASCMRRVKRLRDAGVIIADVSILDPVAVGKSLTAVINIDLEAEQRDLVDAFKRQMRAAPEVTQCYMVTGGADFVVIVNVEDIDAYEAFTRKRLYSNPNIRKFRSMIMLDRVKFEPRVAV</sequence>